<keyword evidence="3" id="KW-0862">Zinc</keyword>
<dbReference type="InterPro" id="IPR036291">
    <property type="entry name" value="NAD(P)-bd_dom_sf"/>
</dbReference>
<dbReference type="STRING" id="1141098.A0A1Y2DQW0"/>
<comment type="cofactor">
    <cofactor evidence="1">
        <name>Zn(2+)</name>
        <dbReference type="ChEBI" id="CHEBI:29105"/>
    </cofactor>
</comment>
<evidence type="ECO:0000256" key="2">
    <source>
        <dbReference type="ARBA" id="ARBA00022723"/>
    </source>
</evidence>
<sequence>MDKERLEMANSFGMIPVHINDHKDVADYLLSVEPHGMGRPIDANSFRFPVSVAHKAMRAVRLEVDKSDSISVDTKTSRKRGNLILVSDFFFSTDNFPIDILMEKSITLRGGQLFYQKIRNALLLEFRRGANFEPSTS</sequence>
<dbReference type="PANTHER" id="PTHR42813">
    <property type="entry name" value="ZINC-TYPE ALCOHOL DEHYDROGENASE-LIKE"/>
    <property type="match status" value="1"/>
</dbReference>
<comment type="caution">
    <text evidence="4">The sequence shown here is derived from an EMBL/GenBank/DDBJ whole genome shotgun (WGS) entry which is preliminary data.</text>
</comment>
<dbReference type="PANTHER" id="PTHR42813:SF1">
    <property type="entry name" value="DEHYDROGENASE, PUTATIVE (AFU_ORTHOLOGUE AFUA_5G03930)-RELATED"/>
    <property type="match status" value="1"/>
</dbReference>
<dbReference type="RefSeq" id="XP_040713745.1">
    <property type="nucleotide sequence ID" value="XM_040858588.1"/>
</dbReference>
<evidence type="ECO:0000256" key="3">
    <source>
        <dbReference type="ARBA" id="ARBA00022833"/>
    </source>
</evidence>
<keyword evidence="2" id="KW-0479">Metal-binding</keyword>
<protein>
    <submittedName>
        <fullName evidence="4">Uncharacterized protein</fullName>
    </submittedName>
</protein>
<dbReference type="InParanoid" id="A0A1Y2DQW0"/>
<dbReference type="SUPFAM" id="SSF51735">
    <property type="entry name" value="NAD(P)-binding Rossmann-fold domains"/>
    <property type="match status" value="1"/>
</dbReference>
<dbReference type="AlphaFoldDB" id="A0A1Y2DQW0"/>
<keyword evidence="5" id="KW-1185">Reference proteome</keyword>
<name>A0A1Y2DQW0_9PEZI</name>
<dbReference type="OrthoDB" id="3941538at2759"/>
<dbReference type="EMBL" id="MCFJ01000010">
    <property type="protein sequence ID" value="ORY61668.1"/>
    <property type="molecule type" value="Genomic_DNA"/>
</dbReference>
<evidence type="ECO:0000313" key="5">
    <source>
        <dbReference type="Proteomes" id="UP000193689"/>
    </source>
</evidence>
<gene>
    <name evidence="4" type="ORF">BCR38DRAFT_411521</name>
</gene>
<dbReference type="GeneID" id="63774800"/>
<proteinExistence type="predicted"/>
<evidence type="ECO:0000256" key="1">
    <source>
        <dbReference type="ARBA" id="ARBA00001947"/>
    </source>
</evidence>
<organism evidence="4 5">
    <name type="scientific">Pseudomassariella vexata</name>
    <dbReference type="NCBI Taxonomy" id="1141098"/>
    <lineage>
        <taxon>Eukaryota</taxon>
        <taxon>Fungi</taxon>
        <taxon>Dikarya</taxon>
        <taxon>Ascomycota</taxon>
        <taxon>Pezizomycotina</taxon>
        <taxon>Sordariomycetes</taxon>
        <taxon>Xylariomycetidae</taxon>
        <taxon>Amphisphaeriales</taxon>
        <taxon>Pseudomassariaceae</taxon>
        <taxon>Pseudomassariella</taxon>
    </lineage>
</organism>
<dbReference type="GO" id="GO:0046872">
    <property type="term" value="F:metal ion binding"/>
    <property type="evidence" value="ECO:0007669"/>
    <property type="project" value="UniProtKB-KW"/>
</dbReference>
<dbReference type="Proteomes" id="UP000193689">
    <property type="component" value="Unassembled WGS sequence"/>
</dbReference>
<accession>A0A1Y2DQW0</accession>
<reference evidence="4 5" key="1">
    <citation type="submission" date="2016-07" db="EMBL/GenBank/DDBJ databases">
        <title>Pervasive Adenine N6-methylation of Active Genes in Fungi.</title>
        <authorList>
            <consortium name="DOE Joint Genome Institute"/>
            <person name="Mondo S.J."/>
            <person name="Dannebaum R.O."/>
            <person name="Kuo R.C."/>
            <person name="Labutti K."/>
            <person name="Haridas S."/>
            <person name="Kuo A."/>
            <person name="Salamov A."/>
            <person name="Ahrendt S.R."/>
            <person name="Lipzen A."/>
            <person name="Sullivan W."/>
            <person name="Andreopoulos W.B."/>
            <person name="Clum A."/>
            <person name="Lindquist E."/>
            <person name="Daum C."/>
            <person name="Ramamoorthy G.K."/>
            <person name="Gryganskyi A."/>
            <person name="Culley D."/>
            <person name="Magnuson J.K."/>
            <person name="James T.Y."/>
            <person name="O'Malley M.A."/>
            <person name="Stajich J.E."/>
            <person name="Spatafora J.W."/>
            <person name="Visel A."/>
            <person name="Grigoriev I.V."/>
        </authorList>
    </citation>
    <scope>NUCLEOTIDE SEQUENCE [LARGE SCALE GENOMIC DNA]</scope>
    <source>
        <strain evidence="4 5">CBS 129021</strain>
    </source>
</reference>
<evidence type="ECO:0000313" key="4">
    <source>
        <dbReference type="EMBL" id="ORY61668.1"/>
    </source>
</evidence>